<evidence type="ECO:0000313" key="2">
    <source>
        <dbReference type="Proteomes" id="UP000692954"/>
    </source>
</evidence>
<sequence>MQLSNKILNQLSRIYLLTSSTDKQIVTLKFDSQYYNPCYYFLYYQLYNHLKSTKPLLIIDFELNYRQL</sequence>
<organism evidence="1 2">
    <name type="scientific">Paramecium sonneborni</name>
    <dbReference type="NCBI Taxonomy" id="65129"/>
    <lineage>
        <taxon>Eukaryota</taxon>
        <taxon>Sar</taxon>
        <taxon>Alveolata</taxon>
        <taxon>Ciliophora</taxon>
        <taxon>Intramacronucleata</taxon>
        <taxon>Oligohymenophorea</taxon>
        <taxon>Peniculida</taxon>
        <taxon>Parameciidae</taxon>
        <taxon>Paramecium</taxon>
    </lineage>
</organism>
<comment type="caution">
    <text evidence="1">The sequence shown here is derived from an EMBL/GenBank/DDBJ whole genome shotgun (WGS) entry which is preliminary data.</text>
</comment>
<dbReference type="EMBL" id="CAJJDN010000066">
    <property type="protein sequence ID" value="CAD8096255.1"/>
    <property type="molecule type" value="Genomic_DNA"/>
</dbReference>
<dbReference type="Proteomes" id="UP000692954">
    <property type="component" value="Unassembled WGS sequence"/>
</dbReference>
<dbReference type="AlphaFoldDB" id="A0A8S1P148"/>
<gene>
    <name evidence="1" type="ORF">PSON_ATCC_30995.1.T0660065</name>
</gene>
<accession>A0A8S1P148</accession>
<protein>
    <submittedName>
        <fullName evidence="1">Uncharacterized protein</fullName>
    </submittedName>
</protein>
<evidence type="ECO:0000313" key="1">
    <source>
        <dbReference type="EMBL" id="CAD8096255.1"/>
    </source>
</evidence>
<reference evidence="1" key="1">
    <citation type="submission" date="2021-01" db="EMBL/GenBank/DDBJ databases">
        <authorList>
            <consortium name="Genoscope - CEA"/>
            <person name="William W."/>
        </authorList>
    </citation>
    <scope>NUCLEOTIDE SEQUENCE</scope>
</reference>
<proteinExistence type="predicted"/>
<name>A0A8S1P148_9CILI</name>
<keyword evidence="2" id="KW-1185">Reference proteome</keyword>